<dbReference type="InParanoid" id="E2B762"/>
<dbReference type="AlphaFoldDB" id="E2B762"/>
<organism evidence="2">
    <name type="scientific">Harpegnathos saltator</name>
    <name type="common">Jerdon's jumping ant</name>
    <dbReference type="NCBI Taxonomy" id="610380"/>
    <lineage>
        <taxon>Eukaryota</taxon>
        <taxon>Metazoa</taxon>
        <taxon>Ecdysozoa</taxon>
        <taxon>Arthropoda</taxon>
        <taxon>Hexapoda</taxon>
        <taxon>Insecta</taxon>
        <taxon>Pterygota</taxon>
        <taxon>Neoptera</taxon>
        <taxon>Endopterygota</taxon>
        <taxon>Hymenoptera</taxon>
        <taxon>Apocrita</taxon>
        <taxon>Aculeata</taxon>
        <taxon>Formicoidea</taxon>
        <taxon>Formicidae</taxon>
        <taxon>Ponerinae</taxon>
        <taxon>Ponerini</taxon>
        <taxon>Harpegnathos</taxon>
    </lineage>
</organism>
<gene>
    <name evidence="1" type="ORF">EAI_04473</name>
</gene>
<dbReference type="EMBL" id="GL446132">
    <property type="protein sequence ID" value="EFN88468.1"/>
    <property type="molecule type" value="Genomic_DNA"/>
</dbReference>
<accession>E2B762</accession>
<reference evidence="1 2" key="1">
    <citation type="journal article" date="2010" name="Science">
        <title>Genomic comparison of the ants Camponotus floridanus and Harpegnathos saltator.</title>
        <authorList>
            <person name="Bonasio R."/>
            <person name="Zhang G."/>
            <person name="Ye C."/>
            <person name="Mutti N.S."/>
            <person name="Fang X."/>
            <person name="Qin N."/>
            <person name="Donahue G."/>
            <person name="Yang P."/>
            <person name="Li Q."/>
            <person name="Li C."/>
            <person name="Zhang P."/>
            <person name="Huang Z."/>
            <person name="Berger S.L."/>
            <person name="Reinberg D."/>
            <person name="Wang J."/>
            <person name="Liebig J."/>
        </authorList>
    </citation>
    <scope>NUCLEOTIDE SEQUENCE [LARGE SCALE GENOMIC DNA]</scope>
    <source>
        <strain evidence="1 2">R22 G/1</strain>
    </source>
</reference>
<sequence length="314" mass="35826">MKTRLHEQENVQEMTIEFILSLLKNTTESIQDIIVEKLVNFDVISVMCDVMQTLDDNFVKVVLECFELASTHKKFYENHAAMNAVESMLRLTYCVNKSLKDLTLFEKLVQGICNVLVRSSELAVDFDDVCVSQQILLLVKNLDMSDLQRDKLKFTVVTILNVVLQRTAFDEFTDENMVIDLCRDALKSMTEIVKYGEDDNMILLAAVILCGTCAGGSRFCCANLARDDQIDDNLVVRQKMSELSDSIYHVTMTIIIPYVKNAVLSRIDPVVFHRDFVSCLNNLYQLKSCNHDLSNHLAANGYLKYFLYLTVQLP</sequence>
<evidence type="ECO:0000313" key="2">
    <source>
        <dbReference type="Proteomes" id="UP000008237"/>
    </source>
</evidence>
<dbReference type="STRING" id="610380.E2B762"/>
<keyword evidence="2" id="KW-1185">Reference proteome</keyword>
<evidence type="ECO:0000313" key="1">
    <source>
        <dbReference type="EMBL" id="EFN88468.1"/>
    </source>
</evidence>
<protein>
    <submittedName>
        <fullName evidence="1">Uncharacterized protein</fullName>
    </submittedName>
</protein>
<dbReference type="OrthoDB" id="5382468at2759"/>
<proteinExistence type="predicted"/>
<dbReference type="Proteomes" id="UP000008237">
    <property type="component" value="Unassembled WGS sequence"/>
</dbReference>
<name>E2B762_HARSA</name>